<evidence type="ECO:0000256" key="1">
    <source>
        <dbReference type="SAM" id="MobiDB-lite"/>
    </source>
</evidence>
<organism evidence="2 3">
    <name type="scientific">Dreissena polymorpha</name>
    <name type="common">Zebra mussel</name>
    <name type="synonym">Mytilus polymorpha</name>
    <dbReference type="NCBI Taxonomy" id="45954"/>
    <lineage>
        <taxon>Eukaryota</taxon>
        <taxon>Metazoa</taxon>
        <taxon>Spiralia</taxon>
        <taxon>Lophotrochozoa</taxon>
        <taxon>Mollusca</taxon>
        <taxon>Bivalvia</taxon>
        <taxon>Autobranchia</taxon>
        <taxon>Heteroconchia</taxon>
        <taxon>Euheterodonta</taxon>
        <taxon>Imparidentia</taxon>
        <taxon>Neoheterodontei</taxon>
        <taxon>Myida</taxon>
        <taxon>Dreissenoidea</taxon>
        <taxon>Dreissenidae</taxon>
        <taxon>Dreissena</taxon>
    </lineage>
</organism>
<gene>
    <name evidence="2" type="ORF">DPMN_091855</name>
</gene>
<proteinExistence type="predicted"/>
<dbReference type="AlphaFoldDB" id="A0A9D4R0D0"/>
<reference evidence="2" key="2">
    <citation type="submission" date="2020-11" db="EMBL/GenBank/DDBJ databases">
        <authorList>
            <person name="McCartney M.A."/>
            <person name="Auch B."/>
            <person name="Kono T."/>
            <person name="Mallez S."/>
            <person name="Becker A."/>
            <person name="Gohl D.M."/>
            <person name="Silverstein K.A.T."/>
            <person name="Koren S."/>
            <person name="Bechman K.B."/>
            <person name="Herman A."/>
            <person name="Abrahante J.E."/>
            <person name="Garbe J."/>
        </authorList>
    </citation>
    <scope>NUCLEOTIDE SEQUENCE</scope>
    <source>
        <strain evidence="2">Duluth1</strain>
        <tissue evidence="2">Whole animal</tissue>
    </source>
</reference>
<reference evidence="2" key="1">
    <citation type="journal article" date="2019" name="bioRxiv">
        <title>The Genome of the Zebra Mussel, Dreissena polymorpha: A Resource for Invasive Species Research.</title>
        <authorList>
            <person name="McCartney M.A."/>
            <person name="Auch B."/>
            <person name="Kono T."/>
            <person name="Mallez S."/>
            <person name="Zhang Y."/>
            <person name="Obille A."/>
            <person name="Becker A."/>
            <person name="Abrahante J.E."/>
            <person name="Garbe J."/>
            <person name="Badalamenti J.P."/>
            <person name="Herman A."/>
            <person name="Mangelson H."/>
            <person name="Liachko I."/>
            <person name="Sullivan S."/>
            <person name="Sone E.D."/>
            <person name="Koren S."/>
            <person name="Silverstein K.A.T."/>
            <person name="Beckman K.B."/>
            <person name="Gohl D.M."/>
        </authorList>
    </citation>
    <scope>NUCLEOTIDE SEQUENCE</scope>
    <source>
        <strain evidence="2">Duluth1</strain>
        <tissue evidence="2">Whole animal</tissue>
    </source>
</reference>
<sequence>MAPLVVTGRRLHPRDSFPSALSVLSTAVPGSLSKATPRCSWNCFKPFPPDKQPQVRPYVLHTGGLAVPLFPSLYRLGPLADPGQRALDEKQRVTNPLHLGEDRDPSSVEDVRLESHW</sequence>
<feature type="compositionally biased region" description="Basic and acidic residues" evidence="1">
    <location>
        <begin position="99"/>
        <end position="117"/>
    </location>
</feature>
<protein>
    <submittedName>
        <fullName evidence="2">Uncharacterized protein</fullName>
    </submittedName>
</protein>
<dbReference type="EMBL" id="JAIWYP010000003">
    <property type="protein sequence ID" value="KAH3849452.1"/>
    <property type="molecule type" value="Genomic_DNA"/>
</dbReference>
<comment type="caution">
    <text evidence="2">The sequence shown here is derived from an EMBL/GenBank/DDBJ whole genome shotgun (WGS) entry which is preliminary data.</text>
</comment>
<accession>A0A9D4R0D0</accession>
<keyword evidence="3" id="KW-1185">Reference proteome</keyword>
<name>A0A9D4R0D0_DREPO</name>
<evidence type="ECO:0000313" key="3">
    <source>
        <dbReference type="Proteomes" id="UP000828390"/>
    </source>
</evidence>
<dbReference type="Proteomes" id="UP000828390">
    <property type="component" value="Unassembled WGS sequence"/>
</dbReference>
<feature type="region of interest" description="Disordered" evidence="1">
    <location>
        <begin position="93"/>
        <end position="117"/>
    </location>
</feature>
<evidence type="ECO:0000313" key="2">
    <source>
        <dbReference type="EMBL" id="KAH3849452.1"/>
    </source>
</evidence>